<name>A0A1V4SZ94_9CLOT</name>
<dbReference type="Gene3D" id="2.40.30.60">
    <property type="entry name" value="RimM"/>
    <property type="match status" value="1"/>
</dbReference>
<dbReference type="InterPro" id="IPR002676">
    <property type="entry name" value="RimM_N"/>
</dbReference>
<evidence type="ECO:0000259" key="7">
    <source>
        <dbReference type="Pfam" id="PF05239"/>
    </source>
</evidence>
<dbReference type="RefSeq" id="WP_080021487.1">
    <property type="nucleotide sequence ID" value="NZ_LTAY01000006.1"/>
</dbReference>
<dbReference type="NCBIfam" id="TIGR02273">
    <property type="entry name" value="16S_RimM"/>
    <property type="match status" value="1"/>
</dbReference>
<dbReference type="HAMAP" id="MF_00014">
    <property type="entry name" value="Ribosome_mat_RimM"/>
    <property type="match status" value="1"/>
</dbReference>
<accession>A0A1V4SZ94</accession>
<keyword evidence="3 5" id="KW-0698">rRNA processing</keyword>
<comment type="similarity">
    <text evidence="5">Belongs to the RimM family.</text>
</comment>
<gene>
    <name evidence="5 8" type="primary">rimM</name>
    <name evidence="8" type="ORF">CLTHE_00360</name>
</gene>
<keyword evidence="2 5" id="KW-0690">Ribosome biogenesis</keyword>
<keyword evidence="4 5" id="KW-0143">Chaperone</keyword>
<evidence type="ECO:0000313" key="8">
    <source>
        <dbReference type="EMBL" id="OPX51248.1"/>
    </source>
</evidence>
<evidence type="ECO:0000256" key="1">
    <source>
        <dbReference type="ARBA" id="ARBA00022490"/>
    </source>
</evidence>
<dbReference type="InterPro" id="IPR009000">
    <property type="entry name" value="Transl_B-barrel_sf"/>
</dbReference>
<dbReference type="EMBL" id="LTAY01000006">
    <property type="protein sequence ID" value="OPX51248.1"/>
    <property type="molecule type" value="Genomic_DNA"/>
</dbReference>
<comment type="caution">
    <text evidence="8">The sequence shown here is derived from an EMBL/GenBank/DDBJ whole genome shotgun (WGS) entry which is preliminary data.</text>
</comment>
<evidence type="ECO:0000256" key="4">
    <source>
        <dbReference type="ARBA" id="ARBA00023186"/>
    </source>
</evidence>
<evidence type="ECO:0000256" key="3">
    <source>
        <dbReference type="ARBA" id="ARBA00022552"/>
    </source>
</evidence>
<dbReference type="Proteomes" id="UP000191448">
    <property type="component" value="Unassembled WGS sequence"/>
</dbReference>
<dbReference type="InterPro" id="IPR027275">
    <property type="entry name" value="PRC-brl_dom"/>
</dbReference>
<dbReference type="InterPro" id="IPR011961">
    <property type="entry name" value="RimM"/>
</dbReference>
<proteinExistence type="inferred from homology"/>
<dbReference type="GO" id="GO:0043022">
    <property type="term" value="F:ribosome binding"/>
    <property type="evidence" value="ECO:0007669"/>
    <property type="project" value="InterPro"/>
</dbReference>
<feature type="domain" description="PRC-barrel" evidence="7">
    <location>
        <begin position="90"/>
        <end position="161"/>
    </location>
</feature>
<comment type="function">
    <text evidence="5">An accessory protein needed during the final step in the assembly of 30S ribosomal subunit, possibly for assembly of the head region. Essential for efficient processing of 16S rRNA. May be needed both before and after RbfA during the maturation of 16S rRNA. It has affinity for free ribosomal 30S subunits but not for 70S ribosomes.</text>
</comment>
<comment type="subcellular location">
    <subcellularLocation>
        <location evidence="5">Cytoplasm</location>
    </subcellularLocation>
</comment>
<sequence length="165" mass="19327">MGEVFNVGKIVNTHGLKGEVKVIANTRDVNNFKRYGYVLINEEERKIEGVKFQKDRVILKLEGINSIEDAEMYKGTEMFVLRENEPDLDEDEFYVRDLIGMHVFDTEGKDLGAIYDIIETKNNDVYWIREPKELLIPALLDIVLDIDLDEEKITIKPVREWQYED</sequence>
<dbReference type="InterPro" id="IPR036976">
    <property type="entry name" value="RimM_N_sf"/>
</dbReference>
<dbReference type="PANTHER" id="PTHR33692:SF1">
    <property type="entry name" value="RIBOSOME MATURATION FACTOR RIMM"/>
    <property type="match status" value="1"/>
</dbReference>
<dbReference type="AlphaFoldDB" id="A0A1V4SZ94"/>
<evidence type="ECO:0000256" key="5">
    <source>
        <dbReference type="HAMAP-Rule" id="MF_00014"/>
    </source>
</evidence>
<dbReference type="SUPFAM" id="SSF50346">
    <property type="entry name" value="PRC-barrel domain"/>
    <property type="match status" value="1"/>
</dbReference>
<dbReference type="GO" id="GO:0005737">
    <property type="term" value="C:cytoplasm"/>
    <property type="evidence" value="ECO:0007669"/>
    <property type="project" value="UniProtKB-SubCell"/>
</dbReference>
<feature type="domain" description="RimM N-terminal" evidence="6">
    <location>
        <begin position="7"/>
        <end position="83"/>
    </location>
</feature>
<keyword evidence="1 5" id="KW-0963">Cytoplasm</keyword>
<dbReference type="GO" id="GO:0042274">
    <property type="term" value="P:ribosomal small subunit biogenesis"/>
    <property type="evidence" value="ECO:0007669"/>
    <property type="project" value="UniProtKB-UniRule"/>
</dbReference>
<dbReference type="Pfam" id="PF05239">
    <property type="entry name" value="PRC"/>
    <property type="match status" value="1"/>
</dbReference>
<evidence type="ECO:0000259" key="6">
    <source>
        <dbReference type="Pfam" id="PF01782"/>
    </source>
</evidence>
<comment type="subunit">
    <text evidence="5">Binds ribosomal protein uS19.</text>
</comment>
<dbReference type="InterPro" id="IPR011033">
    <property type="entry name" value="PRC_barrel-like_sf"/>
</dbReference>
<dbReference type="SUPFAM" id="SSF50447">
    <property type="entry name" value="Translation proteins"/>
    <property type="match status" value="1"/>
</dbReference>
<dbReference type="GO" id="GO:0006364">
    <property type="term" value="P:rRNA processing"/>
    <property type="evidence" value="ECO:0007669"/>
    <property type="project" value="UniProtKB-UniRule"/>
</dbReference>
<protein>
    <recommendedName>
        <fullName evidence="5">Ribosome maturation factor RimM</fullName>
    </recommendedName>
</protein>
<dbReference type="OrthoDB" id="9810331at2"/>
<dbReference type="Gene3D" id="2.30.30.240">
    <property type="entry name" value="PRC-barrel domain"/>
    <property type="match status" value="1"/>
</dbReference>
<reference evidence="8 9" key="1">
    <citation type="submission" date="2016-02" db="EMBL/GenBank/DDBJ databases">
        <title>Genome sequence of Clostridium thermobutyricum DSM 4928.</title>
        <authorList>
            <person name="Poehlein A."/>
            <person name="Daniel R."/>
        </authorList>
    </citation>
    <scope>NUCLEOTIDE SEQUENCE [LARGE SCALE GENOMIC DNA]</scope>
    <source>
        <strain evidence="8 9">DSM 4928</strain>
    </source>
</reference>
<dbReference type="PANTHER" id="PTHR33692">
    <property type="entry name" value="RIBOSOME MATURATION FACTOR RIMM"/>
    <property type="match status" value="1"/>
</dbReference>
<dbReference type="GO" id="GO:0005840">
    <property type="term" value="C:ribosome"/>
    <property type="evidence" value="ECO:0007669"/>
    <property type="project" value="InterPro"/>
</dbReference>
<evidence type="ECO:0000313" key="9">
    <source>
        <dbReference type="Proteomes" id="UP000191448"/>
    </source>
</evidence>
<evidence type="ECO:0000256" key="2">
    <source>
        <dbReference type="ARBA" id="ARBA00022517"/>
    </source>
</evidence>
<comment type="domain">
    <text evidence="5">The PRC barrel domain binds ribosomal protein uS19.</text>
</comment>
<dbReference type="Pfam" id="PF01782">
    <property type="entry name" value="RimM"/>
    <property type="match status" value="1"/>
</dbReference>
<organism evidence="8 9">
    <name type="scientific">Clostridium thermobutyricum DSM 4928</name>
    <dbReference type="NCBI Taxonomy" id="1121339"/>
    <lineage>
        <taxon>Bacteria</taxon>
        <taxon>Bacillati</taxon>
        <taxon>Bacillota</taxon>
        <taxon>Clostridia</taxon>
        <taxon>Eubacteriales</taxon>
        <taxon>Clostridiaceae</taxon>
        <taxon>Clostridium</taxon>
    </lineage>
</organism>